<dbReference type="Proteomes" id="UP000759131">
    <property type="component" value="Unassembled WGS sequence"/>
</dbReference>
<dbReference type="EMBL" id="CAJPIZ010025349">
    <property type="protein sequence ID" value="CAG2118727.1"/>
    <property type="molecule type" value="Genomic_DNA"/>
</dbReference>
<name>A0A7R9LJB3_9ACAR</name>
<reference evidence="1" key="1">
    <citation type="submission" date="2020-11" db="EMBL/GenBank/DDBJ databases">
        <authorList>
            <person name="Tran Van P."/>
        </authorList>
    </citation>
    <scope>NUCLEOTIDE SEQUENCE</scope>
</reference>
<protein>
    <submittedName>
        <fullName evidence="1">Uncharacterized protein</fullName>
    </submittedName>
</protein>
<gene>
    <name evidence="1" type="ORF">OSB1V03_LOCUS18677</name>
</gene>
<feature type="non-terminal residue" evidence="1">
    <location>
        <position position="1"/>
    </location>
</feature>
<evidence type="ECO:0000313" key="2">
    <source>
        <dbReference type="Proteomes" id="UP000759131"/>
    </source>
</evidence>
<accession>A0A7R9LJB3</accession>
<sequence length="208" mass="23041">VPRRTLKGITEANGNTEATTIRSIRKAVAIRQHIRAEKNMGNTAKTPKGTINMDSLKVKSMVRNLMEVLADRGAKKGKNTTKTRAIKRRVSKTFTTRKSSAITKPISTNSETKTLRRNGKDLTITTTTKGARSGRELMANNTTKRNQLAITTKNTAKARIRRTMRTSIRRAVITTSQATGLKAIVADISHIRVITPRSHIKRAEKAII</sequence>
<proteinExistence type="predicted"/>
<organism evidence="1">
    <name type="scientific">Medioppia subpectinata</name>
    <dbReference type="NCBI Taxonomy" id="1979941"/>
    <lineage>
        <taxon>Eukaryota</taxon>
        <taxon>Metazoa</taxon>
        <taxon>Ecdysozoa</taxon>
        <taxon>Arthropoda</taxon>
        <taxon>Chelicerata</taxon>
        <taxon>Arachnida</taxon>
        <taxon>Acari</taxon>
        <taxon>Acariformes</taxon>
        <taxon>Sarcoptiformes</taxon>
        <taxon>Oribatida</taxon>
        <taxon>Brachypylina</taxon>
        <taxon>Oppioidea</taxon>
        <taxon>Oppiidae</taxon>
        <taxon>Medioppia</taxon>
    </lineage>
</organism>
<evidence type="ECO:0000313" key="1">
    <source>
        <dbReference type="EMBL" id="CAD7641489.1"/>
    </source>
</evidence>
<dbReference type="AlphaFoldDB" id="A0A7R9LJB3"/>
<dbReference type="EMBL" id="OC879924">
    <property type="protein sequence ID" value="CAD7641489.1"/>
    <property type="molecule type" value="Genomic_DNA"/>
</dbReference>
<keyword evidence="2" id="KW-1185">Reference proteome</keyword>
<feature type="non-terminal residue" evidence="1">
    <location>
        <position position="208"/>
    </location>
</feature>